<feature type="transmembrane region" description="Helical" evidence="2">
    <location>
        <begin position="95"/>
        <end position="114"/>
    </location>
</feature>
<keyword evidence="4" id="KW-1185">Reference proteome</keyword>
<keyword evidence="2" id="KW-1133">Transmembrane helix</keyword>
<reference evidence="3" key="1">
    <citation type="submission" date="2021-06" db="EMBL/GenBank/DDBJ databases">
        <title>Parelaphostrongylus tenuis whole genome reference sequence.</title>
        <authorList>
            <person name="Garwood T.J."/>
            <person name="Larsen P.A."/>
            <person name="Fountain-Jones N.M."/>
            <person name="Garbe J.R."/>
            <person name="Macchietto M.G."/>
            <person name="Kania S.A."/>
            <person name="Gerhold R.W."/>
            <person name="Richards J.E."/>
            <person name="Wolf T.M."/>
        </authorList>
    </citation>
    <scope>NUCLEOTIDE SEQUENCE</scope>
    <source>
        <strain evidence="3">MNPRO001-30</strain>
        <tissue evidence="3">Meninges</tissue>
    </source>
</reference>
<organism evidence="3 4">
    <name type="scientific">Parelaphostrongylus tenuis</name>
    <name type="common">Meningeal worm</name>
    <dbReference type="NCBI Taxonomy" id="148309"/>
    <lineage>
        <taxon>Eukaryota</taxon>
        <taxon>Metazoa</taxon>
        <taxon>Ecdysozoa</taxon>
        <taxon>Nematoda</taxon>
        <taxon>Chromadorea</taxon>
        <taxon>Rhabditida</taxon>
        <taxon>Rhabditina</taxon>
        <taxon>Rhabditomorpha</taxon>
        <taxon>Strongyloidea</taxon>
        <taxon>Metastrongylidae</taxon>
        <taxon>Parelaphostrongylus</taxon>
    </lineage>
</organism>
<evidence type="ECO:0000256" key="1">
    <source>
        <dbReference type="SAM" id="MobiDB-lite"/>
    </source>
</evidence>
<gene>
    <name evidence="3" type="ORF">KIN20_014705</name>
</gene>
<evidence type="ECO:0000256" key="2">
    <source>
        <dbReference type="SAM" id="Phobius"/>
    </source>
</evidence>
<dbReference type="Proteomes" id="UP001196413">
    <property type="component" value="Unassembled WGS sequence"/>
</dbReference>
<feature type="region of interest" description="Disordered" evidence="1">
    <location>
        <begin position="1"/>
        <end position="44"/>
    </location>
</feature>
<accession>A0AAD5MZI4</accession>
<name>A0AAD5MZI4_PARTN</name>
<comment type="caution">
    <text evidence="3">The sequence shown here is derived from an EMBL/GenBank/DDBJ whole genome shotgun (WGS) entry which is preliminary data.</text>
</comment>
<feature type="transmembrane region" description="Helical" evidence="2">
    <location>
        <begin position="134"/>
        <end position="156"/>
    </location>
</feature>
<evidence type="ECO:0000313" key="4">
    <source>
        <dbReference type="Proteomes" id="UP001196413"/>
    </source>
</evidence>
<keyword evidence="2" id="KW-0812">Transmembrane</keyword>
<protein>
    <submittedName>
        <fullName evidence="3">Uncharacterized protein</fullName>
    </submittedName>
</protein>
<dbReference type="EMBL" id="JAHQIW010002949">
    <property type="protein sequence ID" value="KAJ1356866.1"/>
    <property type="molecule type" value="Genomic_DNA"/>
</dbReference>
<evidence type="ECO:0000313" key="3">
    <source>
        <dbReference type="EMBL" id="KAJ1356866.1"/>
    </source>
</evidence>
<keyword evidence="2" id="KW-0472">Membrane</keyword>
<sequence length="294" mass="33371">MMGGKRGRPANGQQDRVRTHLFFSKQTARPHQKRKHRTQNKLHQVTHKKDEIIQTGELDPSEWTGNQRVLHFGPMAQRDPYFYYYPKGCGCPLSGLLWVFSVSNEVYMGFFLMHDSPFWTWTADRRHRPPPIQIAGPILFGSGTVLVLGAIVYSLITSSFFKMYLHHTKRHDEPARVTTITTTQYLPAVYEKESYHPLPPPAYPVLENKYAHSSIVRPHGEMKLYPPVIPGCSTLSLHRKSPSSIFVASPYNTLRAASVGRYHSGLERQVSIVDQRERAAGSVSRKASVESGKT</sequence>
<dbReference type="AlphaFoldDB" id="A0AAD5MZI4"/>
<proteinExistence type="predicted"/>
<feature type="compositionally biased region" description="Basic residues" evidence="1">
    <location>
        <begin position="28"/>
        <end position="44"/>
    </location>
</feature>